<evidence type="ECO:0000256" key="1">
    <source>
        <dbReference type="SAM" id="Phobius"/>
    </source>
</evidence>
<name>A0A192Y581_9CAUD</name>
<accession>A0A192Y581</accession>
<protein>
    <submittedName>
        <fullName evidence="2">Uncharacterized protein</fullName>
    </submittedName>
</protein>
<gene>
    <name evidence="2" type="ORF">KTN4_135</name>
</gene>
<keyword evidence="1" id="KW-1133">Transmembrane helix</keyword>
<dbReference type="Proteomes" id="UP000224336">
    <property type="component" value="Segment"/>
</dbReference>
<reference evidence="2 3" key="1">
    <citation type="journal article" date="2016" name="Sci. Rep.">
        <title>A proposed integrated approach for the preclinical evaluation of phage therapy in Pseudomonas infections.</title>
        <authorList>
            <person name="Danis-Wlodarczyk K."/>
            <person name="Vandenheuvel D."/>
            <person name="Jang H.B."/>
            <person name="Briers Y."/>
            <person name="Olszak T."/>
            <person name="Arabski M."/>
            <person name="Wasik S."/>
            <person name="Drabik M."/>
            <person name="Higgins G."/>
            <person name="Tyrrell J."/>
            <person name="Harvey B.J."/>
            <person name="Noben J.P."/>
            <person name="Lavigne R."/>
            <person name="Drulis-Kawa Z."/>
        </authorList>
    </citation>
    <scope>NUCLEOTIDE SEQUENCE [LARGE SCALE GENOMIC DNA]</scope>
</reference>
<evidence type="ECO:0000313" key="2">
    <source>
        <dbReference type="EMBL" id="ANM44893.1"/>
    </source>
</evidence>
<keyword evidence="1" id="KW-0472">Membrane</keyword>
<organism evidence="2 3">
    <name type="scientific">Pseudomonas phage KTN4</name>
    <dbReference type="NCBI Taxonomy" id="1862701"/>
    <lineage>
        <taxon>Viruses</taxon>
        <taxon>Duplodnaviria</taxon>
        <taxon>Heunggongvirae</taxon>
        <taxon>Uroviricota</taxon>
        <taxon>Caudoviricetes</taxon>
        <taxon>Chimalliviridae</taxon>
        <taxon>Phikzvirus</taxon>
        <taxon>Phikzvirus phiKZ</taxon>
    </lineage>
</organism>
<keyword evidence="1" id="KW-0812">Transmembrane</keyword>
<dbReference type="EMBL" id="KU521356">
    <property type="protein sequence ID" value="ANM44893.1"/>
    <property type="molecule type" value="Genomic_DNA"/>
</dbReference>
<feature type="transmembrane region" description="Helical" evidence="1">
    <location>
        <begin position="12"/>
        <end position="32"/>
    </location>
</feature>
<proteinExistence type="predicted"/>
<sequence length="105" mass="12070">MLSIIGSVVKTGLMLAGTIYVFEVGVTVYNEIKLEKNIREKVKDYSDYIKSNSDNTTVEVMTDFIEVELMYVINDGLDMFNTVSDKHRIKSKIRNWIKDAINNEL</sequence>
<evidence type="ECO:0000313" key="3">
    <source>
        <dbReference type="Proteomes" id="UP000224336"/>
    </source>
</evidence>